<evidence type="ECO:0000256" key="1">
    <source>
        <dbReference type="ARBA" id="ARBA00009792"/>
    </source>
</evidence>
<dbReference type="Pfam" id="PF01074">
    <property type="entry name" value="Glyco_hydro_38N"/>
    <property type="match status" value="1"/>
</dbReference>
<keyword evidence="3" id="KW-0378">Hydrolase</keyword>
<dbReference type="Gene3D" id="2.70.98.30">
    <property type="entry name" value="Golgi alpha-mannosidase II, domain 4"/>
    <property type="match status" value="1"/>
</dbReference>
<dbReference type="Pfam" id="PF22907">
    <property type="entry name" value="Ams1-like_1st"/>
    <property type="match status" value="1"/>
</dbReference>
<evidence type="ECO:0000256" key="5">
    <source>
        <dbReference type="SAM" id="MobiDB-lite"/>
    </source>
</evidence>
<proteinExistence type="inferred from homology"/>
<dbReference type="EMBL" id="SZYE01000140">
    <property type="protein sequence ID" value="TKR22790.1"/>
    <property type="molecule type" value="Genomic_DNA"/>
</dbReference>
<dbReference type="PANTHER" id="PTHR46017">
    <property type="entry name" value="ALPHA-MANNOSIDASE 2C1"/>
    <property type="match status" value="1"/>
</dbReference>
<dbReference type="AlphaFoldDB" id="A0A7Z8NNS2"/>
<dbReference type="FunFam" id="3.20.110.10:FF:000002">
    <property type="entry name" value="alpha-mannosidase 2C1 isoform X1"/>
    <property type="match status" value="1"/>
</dbReference>
<dbReference type="SUPFAM" id="SSF74650">
    <property type="entry name" value="Galactose mutarotase-like"/>
    <property type="match status" value="1"/>
</dbReference>
<feature type="domain" description="Glycoside hydrolase family 38 central" evidence="6">
    <location>
        <begin position="552"/>
        <end position="630"/>
    </location>
</feature>
<dbReference type="Pfam" id="PF09261">
    <property type="entry name" value="Alpha-mann_mid"/>
    <property type="match status" value="1"/>
</dbReference>
<comment type="caution">
    <text evidence="7">The sequence shown here is derived from an EMBL/GenBank/DDBJ whole genome shotgun (WGS) entry which is preliminary data.</text>
</comment>
<feature type="region of interest" description="Disordered" evidence="5">
    <location>
        <begin position="1"/>
        <end position="26"/>
    </location>
</feature>
<dbReference type="GO" id="GO:0009313">
    <property type="term" value="P:oligosaccharide catabolic process"/>
    <property type="evidence" value="ECO:0007669"/>
    <property type="project" value="TreeGrafter"/>
</dbReference>
<dbReference type="Gene3D" id="1.20.1270.50">
    <property type="entry name" value="Glycoside hydrolase family 38, central domain"/>
    <property type="match status" value="1"/>
</dbReference>
<evidence type="ECO:0000256" key="2">
    <source>
        <dbReference type="ARBA" id="ARBA00022723"/>
    </source>
</evidence>
<reference evidence="7 8" key="1">
    <citation type="submission" date="2019-05" db="EMBL/GenBank/DDBJ databases">
        <title>Genome sequence of Cellulomonas hominis strain CS1.</title>
        <authorList>
            <person name="Belmont J."/>
            <person name="Maclea K.S."/>
        </authorList>
    </citation>
    <scope>NUCLEOTIDE SEQUENCE [LARGE SCALE GENOMIC DNA]</scope>
    <source>
        <strain evidence="7 8">CS1</strain>
    </source>
</reference>
<dbReference type="PANTHER" id="PTHR46017:SF1">
    <property type="entry name" value="ALPHA-MANNOSIDASE 2C1"/>
    <property type="match status" value="1"/>
</dbReference>
<dbReference type="InterPro" id="IPR028995">
    <property type="entry name" value="Glyco_hydro_57/38_cen_sf"/>
</dbReference>
<dbReference type="Pfam" id="PF07748">
    <property type="entry name" value="Glyco_hydro_38C"/>
    <property type="match status" value="1"/>
</dbReference>
<name>A0A7Z8NNS2_9CELL</name>
<protein>
    <submittedName>
        <fullName evidence="7">Alpha-mannosidase</fullName>
    </submittedName>
</protein>
<keyword evidence="2" id="KW-0479">Metal-binding</keyword>
<dbReference type="InterPro" id="IPR037094">
    <property type="entry name" value="Glyco_hydro_38_cen_sf"/>
</dbReference>
<dbReference type="SUPFAM" id="SSF88688">
    <property type="entry name" value="Families 57/38 glycoside transferase middle domain"/>
    <property type="match status" value="1"/>
</dbReference>
<dbReference type="FunFam" id="1.20.1270.50:FF:000004">
    <property type="entry name" value="alpha-mannosidase 2C1 isoform X1"/>
    <property type="match status" value="1"/>
</dbReference>
<dbReference type="InterPro" id="IPR027291">
    <property type="entry name" value="Glyco_hydro_38_N_sf"/>
</dbReference>
<dbReference type="Pfam" id="PF17677">
    <property type="entry name" value="Glyco_hydro38C2"/>
    <property type="match status" value="1"/>
</dbReference>
<dbReference type="SUPFAM" id="SSF88713">
    <property type="entry name" value="Glycoside hydrolase/deacetylase"/>
    <property type="match status" value="1"/>
</dbReference>
<comment type="similarity">
    <text evidence="1">Belongs to the glycosyl hydrolase 38 family.</text>
</comment>
<dbReference type="GO" id="GO:0030246">
    <property type="term" value="F:carbohydrate binding"/>
    <property type="evidence" value="ECO:0007669"/>
    <property type="project" value="InterPro"/>
</dbReference>
<dbReference type="InterPro" id="IPR054723">
    <property type="entry name" value="Ams1-like_N"/>
</dbReference>
<gene>
    <name evidence="7" type="ORF">FA014_14630</name>
</gene>
<keyword evidence="4" id="KW-0326">Glycosidase</keyword>
<dbReference type="InterPro" id="IPR015341">
    <property type="entry name" value="Glyco_hydro_38_cen"/>
</dbReference>
<sequence>MWQRSYIRPASHGVRPRSDHGRGPTGPAWHLLRRAVHRTLSDLTARIDRTLKDRVLPVVHTHRVPLEVTVAHLPGEPVPFAEAVTLPFEPTTVGEPWGRAWSTSWFRLRGVVPPEMAGRRVEVLVDLGFRTGGPGFEAEGLVYTPDGVPLKGIEPRNLYVPVADPARGGEPIDLYVEAAANPSIGGSPTTDLGDLDTVPDVLLYRLARAEVAVLEEEAQALALDVQVLHELALQLPANDPRRERLRTGLERAVDALDVRDVPGTAAAARAELTALLAAPAVPSAHRVSAVGHAHIDSAWMWPVRETIRKCARTFSNVASLADAYPDLRFACSSAQQYAWVQEHHPHVFARVKEKVAAGQFVPVGGMWVESDTNLPGGEALARQLVQGRRYFARELGVEEQPEVWLPDSFGYTGAFPQLARLAGARWFLSQKMSWNTTNRFPHHTFWWEGIDGSRVFTHFPPADTYGAKLSGEQLAYGVANFADAGPANRSLLPFGYGDGGGGPTREMMETAHRVADLEGSPRVVVETPAEFFAGAEAEYPQAPVWSGEMYLEFHRGTYTSQLAMKQGNRRTEHLLREAELWAATAAVRAGAAYPYDHLDRLWQDTLLLQFHDILPGSSIAWVHREARDTYRRLGGELEALVAGSLAAAAGPGDAEVLANAAPHGRDGVPALAAGVPAVPGAPVTVTRDGDAVVLDNGLLRVRVDADGTIGSVRDLVADREVLAPGAAANVLQLHPDQPVRFDAWDVDEFYRHRVREVRDVSALTVDEADPARAEVRVTRHDGGSAYVQTIALAAGERRVDLALDVDWHERETLLKAAFPLAVHAERSTAETQFGHVHRATHTNTSWDAARFEICAHRWLHVAEPGYGVAVVNDSTYGHDVGRPGPGDARGAGATTVRLSLVRAPRYPDPETDQGRHTMRYALVPGAGIDDAVREGYRINLPARRVRGAGPVEPLVTVEGAVVEAVKLADDRSGDVVVRLYEARGGRSRAVVRPGFACAGASVRDLLEREDPEVAALAPLSDAGDGAVALDLGPFQVVTLRLRRA</sequence>
<evidence type="ECO:0000256" key="4">
    <source>
        <dbReference type="ARBA" id="ARBA00023295"/>
    </source>
</evidence>
<evidence type="ECO:0000256" key="3">
    <source>
        <dbReference type="ARBA" id="ARBA00022801"/>
    </source>
</evidence>
<dbReference type="GO" id="GO:0046872">
    <property type="term" value="F:metal ion binding"/>
    <property type="evidence" value="ECO:0007669"/>
    <property type="project" value="UniProtKB-KW"/>
</dbReference>
<evidence type="ECO:0000259" key="6">
    <source>
        <dbReference type="SMART" id="SM00872"/>
    </source>
</evidence>
<dbReference type="InterPro" id="IPR041147">
    <property type="entry name" value="GH38_C"/>
</dbReference>
<dbReference type="GO" id="GO:0006013">
    <property type="term" value="P:mannose metabolic process"/>
    <property type="evidence" value="ECO:0007669"/>
    <property type="project" value="InterPro"/>
</dbReference>
<dbReference type="InterPro" id="IPR000602">
    <property type="entry name" value="Glyco_hydro_38_N"/>
</dbReference>
<dbReference type="SMART" id="SM00872">
    <property type="entry name" value="Alpha-mann_mid"/>
    <property type="match status" value="1"/>
</dbReference>
<accession>A0A7Z8NNS2</accession>
<dbReference type="InterPro" id="IPR011013">
    <property type="entry name" value="Gal_mutarotase_sf_dom"/>
</dbReference>
<evidence type="ECO:0000313" key="7">
    <source>
        <dbReference type="EMBL" id="TKR22790.1"/>
    </source>
</evidence>
<dbReference type="CDD" id="cd10789">
    <property type="entry name" value="GH38N_AMII_ER_cytosolic"/>
    <property type="match status" value="1"/>
</dbReference>
<dbReference type="InterPro" id="IPR011682">
    <property type="entry name" value="Glyco_hydro_38_C"/>
</dbReference>
<dbReference type="OrthoDB" id="9772207at2"/>
<dbReference type="Proteomes" id="UP000308121">
    <property type="component" value="Unassembled WGS sequence"/>
</dbReference>
<dbReference type="GO" id="GO:0004559">
    <property type="term" value="F:alpha-mannosidase activity"/>
    <property type="evidence" value="ECO:0007669"/>
    <property type="project" value="InterPro"/>
</dbReference>
<dbReference type="InterPro" id="IPR011330">
    <property type="entry name" value="Glyco_hydro/deAcase_b/a-brl"/>
</dbReference>
<evidence type="ECO:0000313" key="8">
    <source>
        <dbReference type="Proteomes" id="UP000308121"/>
    </source>
</evidence>
<organism evidence="7 8">
    <name type="scientific">Cellulomonas hominis</name>
    <dbReference type="NCBI Taxonomy" id="156981"/>
    <lineage>
        <taxon>Bacteria</taxon>
        <taxon>Bacillati</taxon>
        <taxon>Actinomycetota</taxon>
        <taxon>Actinomycetes</taxon>
        <taxon>Micrococcales</taxon>
        <taxon>Cellulomonadaceae</taxon>
        <taxon>Cellulomonas</taxon>
    </lineage>
</organism>
<dbReference type="Gene3D" id="3.20.110.10">
    <property type="entry name" value="Glycoside hydrolase 38, N terminal domain"/>
    <property type="match status" value="1"/>
</dbReference>